<keyword evidence="3" id="KW-1185">Reference proteome</keyword>
<evidence type="ECO:0000313" key="3">
    <source>
        <dbReference type="Proteomes" id="UP001454036"/>
    </source>
</evidence>
<proteinExistence type="predicted"/>
<dbReference type="Proteomes" id="UP001454036">
    <property type="component" value="Unassembled WGS sequence"/>
</dbReference>
<sequence length="264" mass="29365">MKLRKEIEQPWLLSQMPQQPYGGKWMPSGKVAGQNWRGTNTKSLPPPPGRRYLRGVLPPQLRALLPELLHHAASDGSRHFMNYPSHLSWGVIPRLIKEITRFWPIDLWKVAFIMLVCIGDDGHDNNSGSFKLNGSRGTPAKWRASRKALGWRSALASSTSPPRPPPFGSPEEQRPSALSVPPLLRHRLLTGEPPCLPRTTEPPTLLRTPAGNTLGNPPRPGRPPGDLLHPPSWLRTPVRAWATVAACKKGKKILQREKEKNVSG</sequence>
<protein>
    <submittedName>
        <fullName evidence="2">Uncharacterized protein</fullName>
    </submittedName>
</protein>
<name>A0AAV3PCQ9_LITER</name>
<accession>A0AAV3PCQ9</accession>
<feature type="region of interest" description="Disordered" evidence="1">
    <location>
        <begin position="152"/>
        <end position="231"/>
    </location>
</feature>
<dbReference type="EMBL" id="BAABME010001399">
    <property type="protein sequence ID" value="GAA0149404.1"/>
    <property type="molecule type" value="Genomic_DNA"/>
</dbReference>
<comment type="caution">
    <text evidence="2">The sequence shown here is derived from an EMBL/GenBank/DDBJ whole genome shotgun (WGS) entry which is preliminary data.</text>
</comment>
<evidence type="ECO:0000313" key="2">
    <source>
        <dbReference type="EMBL" id="GAA0149404.1"/>
    </source>
</evidence>
<dbReference type="AlphaFoldDB" id="A0AAV3PCQ9"/>
<feature type="compositionally biased region" description="Low complexity" evidence="1">
    <location>
        <begin position="197"/>
        <end position="209"/>
    </location>
</feature>
<organism evidence="2 3">
    <name type="scientific">Lithospermum erythrorhizon</name>
    <name type="common">Purple gromwell</name>
    <name type="synonym">Lithospermum officinale var. erythrorhizon</name>
    <dbReference type="NCBI Taxonomy" id="34254"/>
    <lineage>
        <taxon>Eukaryota</taxon>
        <taxon>Viridiplantae</taxon>
        <taxon>Streptophyta</taxon>
        <taxon>Embryophyta</taxon>
        <taxon>Tracheophyta</taxon>
        <taxon>Spermatophyta</taxon>
        <taxon>Magnoliopsida</taxon>
        <taxon>eudicotyledons</taxon>
        <taxon>Gunneridae</taxon>
        <taxon>Pentapetalae</taxon>
        <taxon>asterids</taxon>
        <taxon>lamiids</taxon>
        <taxon>Boraginales</taxon>
        <taxon>Boraginaceae</taxon>
        <taxon>Boraginoideae</taxon>
        <taxon>Lithospermeae</taxon>
        <taxon>Lithospermum</taxon>
    </lineage>
</organism>
<evidence type="ECO:0000256" key="1">
    <source>
        <dbReference type="SAM" id="MobiDB-lite"/>
    </source>
</evidence>
<reference evidence="2 3" key="1">
    <citation type="submission" date="2024-01" db="EMBL/GenBank/DDBJ databases">
        <title>The complete chloroplast genome sequence of Lithospermum erythrorhizon: insights into the phylogenetic relationship among Boraginaceae species and the maternal lineages of purple gromwells.</title>
        <authorList>
            <person name="Okada T."/>
            <person name="Watanabe K."/>
        </authorList>
    </citation>
    <scope>NUCLEOTIDE SEQUENCE [LARGE SCALE GENOMIC DNA]</scope>
</reference>
<gene>
    <name evidence="2" type="ORF">LIER_08585</name>
</gene>